<dbReference type="Proteomes" id="UP000193577">
    <property type="component" value="Unassembled WGS sequence"/>
</dbReference>
<dbReference type="InterPro" id="IPR011112">
    <property type="entry name" value="Rho-like_N"/>
</dbReference>
<evidence type="ECO:0000259" key="2">
    <source>
        <dbReference type="Pfam" id="PF07498"/>
    </source>
</evidence>
<sequence>MPNSSIKDERLYQDLRDKGDSKQKAARIANAAASSSRHKVGQRGGRSGSYPDWTVPELKKRAKELGMSGYSKLTKSELIAKLRNH</sequence>
<dbReference type="InterPro" id="IPR036361">
    <property type="entry name" value="SAP_dom_sf"/>
</dbReference>
<gene>
    <name evidence="3" type="ORF">B8W67_11735</name>
</gene>
<proteinExistence type="predicted"/>
<feature type="compositionally biased region" description="Basic and acidic residues" evidence="1">
    <location>
        <begin position="1"/>
        <end position="23"/>
    </location>
</feature>
<reference evidence="3 4" key="1">
    <citation type="submission" date="2017-04" db="EMBL/GenBank/DDBJ databases">
        <title>The new phylogeny of genus Mycobacterium.</title>
        <authorList>
            <person name="Tortoli E."/>
            <person name="Trovato A."/>
            <person name="Cirillo D.M."/>
        </authorList>
    </citation>
    <scope>NUCLEOTIDE SEQUENCE [LARGE SCALE GENOMIC DNA]</scope>
    <source>
        <strain evidence="3 4">KCTC 19819</strain>
    </source>
</reference>
<feature type="compositionally biased region" description="Low complexity" evidence="1">
    <location>
        <begin position="26"/>
        <end position="35"/>
    </location>
</feature>
<dbReference type="OrthoDB" id="215254at2"/>
<keyword evidence="4" id="KW-1185">Reference proteome</keyword>
<name>A0A7I7SF18_9MYCO</name>
<accession>A0A7I7SF18</accession>
<dbReference type="RefSeq" id="WP_069391165.1">
    <property type="nucleotide sequence ID" value="NZ_AP022594.1"/>
</dbReference>
<organism evidence="3 4">
    <name type="scientific">Mycolicibacillus koreensis</name>
    <dbReference type="NCBI Taxonomy" id="1069220"/>
    <lineage>
        <taxon>Bacteria</taxon>
        <taxon>Bacillati</taxon>
        <taxon>Actinomycetota</taxon>
        <taxon>Actinomycetes</taxon>
        <taxon>Mycobacteriales</taxon>
        <taxon>Mycobacteriaceae</taxon>
        <taxon>Mycolicibacillus</taxon>
    </lineage>
</organism>
<feature type="domain" description="Rho termination factor-like N-terminal" evidence="2">
    <location>
        <begin position="54"/>
        <end position="82"/>
    </location>
</feature>
<evidence type="ECO:0000313" key="3">
    <source>
        <dbReference type="EMBL" id="OSC33276.1"/>
    </source>
</evidence>
<dbReference type="EMBL" id="NCXO01000024">
    <property type="protein sequence ID" value="OSC33276.1"/>
    <property type="molecule type" value="Genomic_DNA"/>
</dbReference>
<dbReference type="AlphaFoldDB" id="A0A7I7SF18"/>
<dbReference type="Gene3D" id="1.10.720.30">
    <property type="entry name" value="SAP domain"/>
    <property type="match status" value="1"/>
</dbReference>
<dbReference type="GO" id="GO:0006353">
    <property type="term" value="P:DNA-templated transcription termination"/>
    <property type="evidence" value="ECO:0007669"/>
    <property type="project" value="InterPro"/>
</dbReference>
<protein>
    <submittedName>
        <fullName evidence="3">Rho termination factor</fullName>
    </submittedName>
</protein>
<dbReference type="Pfam" id="PF23855">
    <property type="entry name" value="DUF7218"/>
    <property type="match status" value="1"/>
</dbReference>
<evidence type="ECO:0000256" key="1">
    <source>
        <dbReference type="SAM" id="MobiDB-lite"/>
    </source>
</evidence>
<feature type="region of interest" description="Disordered" evidence="1">
    <location>
        <begin position="1"/>
        <end position="55"/>
    </location>
</feature>
<comment type="caution">
    <text evidence="3">The sequence shown here is derived from an EMBL/GenBank/DDBJ whole genome shotgun (WGS) entry which is preliminary data.</text>
</comment>
<evidence type="ECO:0000313" key="4">
    <source>
        <dbReference type="Proteomes" id="UP000193577"/>
    </source>
</evidence>
<dbReference type="InterPro" id="IPR055642">
    <property type="entry name" value="DUF7218"/>
</dbReference>
<dbReference type="Pfam" id="PF07498">
    <property type="entry name" value="Rho_N"/>
    <property type="match status" value="1"/>
</dbReference>